<feature type="transmembrane region" description="Helical" evidence="2">
    <location>
        <begin position="12"/>
        <end position="38"/>
    </location>
</feature>
<sequence length="272" mass="30058">MSDKEKLTRMYMPFYAACGFTAGGFIFFLFSFSSPYWIESYDYVHSSFLHLGLWSACFNKFIHPQIFTGVLLSISLIVFGVNSQDRRWMQRPDQNFLSWSYGFLILATICSFIAAAFLCCVSYTDRAAQREVEHFEAVEGQYGARSVAGGTYLTGRHPSTLFARSLYGTQSRIGGGGGVVVNVPATDDGPPQQVEIGGPGVYTGGPMSSQLSPLREEQVVDDDDGIFSDQGNDTYVSSGNTSARQSSGRGRYHSDNDTPTQSLLYGYRRAQR</sequence>
<organism evidence="3 4">
    <name type="scientific">Mesocestoides corti</name>
    <name type="common">Flatworm</name>
    <dbReference type="NCBI Taxonomy" id="53468"/>
    <lineage>
        <taxon>Eukaryota</taxon>
        <taxon>Metazoa</taxon>
        <taxon>Spiralia</taxon>
        <taxon>Lophotrochozoa</taxon>
        <taxon>Platyhelminthes</taxon>
        <taxon>Cestoda</taxon>
        <taxon>Eucestoda</taxon>
        <taxon>Cyclophyllidea</taxon>
        <taxon>Mesocestoididae</taxon>
        <taxon>Mesocestoides</taxon>
    </lineage>
</organism>
<proteinExistence type="predicted"/>
<keyword evidence="2" id="KW-1133">Transmembrane helix</keyword>
<dbReference type="OrthoDB" id="6140671at2759"/>
<feature type="transmembrane region" description="Helical" evidence="2">
    <location>
        <begin position="101"/>
        <end position="124"/>
    </location>
</feature>
<feature type="transmembrane region" description="Helical" evidence="2">
    <location>
        <begin position="61"/>
        <end position="81"/>
    </location>
</feature>
<dbReference type="AlphaFoldDB" id="A0A0R3U992"/>
<dbReference type="Proteomes" id="UP000267029">
    <property type="component" value="Unassembled WGS sequence"/>
</dbReference>
<feature type="region of interest" description="Disordered" evidence="1">
    <location>
        <begin position="223"/>
        <end position="272"/>
    </location>
</feature>
<dbReference type="PANTHER" id="PTHR21284">
    <property type="entry name" value="EG:80H7.2 PROTEIN"/>
    <property type="match status" value="1"/>
</dbReference>
<gene>
    <name evidence="3" type="ORF">MCOS_LOCUS3488</name>
</gene>
<name>A0A0R3U992_MESCO</name>
<protein>
    <submittedName>
        <fullName evidence="3">Uncharacterized protein</fullName>
    </submittedName>
</protein>
<dbReference type="Gene3D" id="1.20.140.150">
    <property type="match status" value="1"/>
</dbReference>
<keyword evidence="2" id="KW-0472">Membrane</keyword>
<reference evidence="3 4" key="1">
    <citation type="submission" date="2018-10" db="EMBL/GenBank/DDBJ databases">
        <authorList>
            <consortium name="Pathogen Informatics"/>
        </authorList>
    </citation>
    <scope>NUCLEOTIDE SEQUENCE [LARGE SCALE GENOMIC DNA]</scope>
</reference>
<feature type="compositionally biased region" description="Polar residues" evidence="1">
    <location>
        <begin position="229"/>
        <end position="248"/>
    </location>
</feature>
<accession>A0A0R3U992</accession>
<evidence type="ECO:0000313" key="3">
    <source>
        <dbReference type="EMBL" id="VDD77485.1"/>
    </source>
</evidence>
<evidence type="ECO:0000313" key="4">
    <source>
        <dbReference type="Proteomes" id="UP000267029"/>
    </source>
</evidence>
<dbReference type="STRING" id="53468.A0A0R3U992"/>
<evidence type="ECO:0000256" key="1">
    <source>
        <dbReference type="SAM" id="MobiDB-lite"/>
    </source>
</evidence>
<keyword evidence="4" id="KW-1185">Reference proteome</keyword>
<dbReference type="PANTHER" id="PTHR21284:SF12">
    <property type="entry name" value="EG:80H7.2 PROTEIN"/>
    <property type="match status" value="1"/>
</dbReference>
<dbReference type="EMBL" id="UXSR01000806">
    <property type="protein sequence ID" value="VDD77485.1"/>
    <property type="molecule type" value="Genomic_DNA"/>
</dbReference>
<evidence type="ECO:0000256" key="2">
    <source>
        <dbReference type="SAM" id="Phobius"/>
    </source>
</evidence>
<keyword evidence="2" id="KW-0812">Transmembrane</keyword>